<sequence length="74" mass="8585">MEEGFGEVEEELNKIEQDIGKLRVQLPSSVKEDLQTVEARQRQLESKVRKLWSGFGLDIRGKITNREVTEAKFH</sequence>
<dbReference type="EMBL" id="BTGU01000384">
    <property type="protein sequence ID" value="GMN66948.1"/>
    <property type="molecule type" value="Genomic_DNA"/>
</dbReference>
<evidence type="ECO:0000313" key="2">
    <source>
        <dbReference type="EMBL" id="GMN66927.1"/>
    </source>
</evidence>
<dbReference type="AlphaFoldDB" id="A0AA88E2J5"/>
<evidence type="ECO:0000313" key="4">
    <source>
        <dbReference type="EMBL" id="GMN66948.1"/>
    </source>
</evidence>
<dbReference type="Proteomes" id="UP001187192">
    <property type="component" value="Unassembled WGS sequence"/>
</dbReference>
<dbReference type="EMBL" id="BTGU01000381">
    <property type="protein sequence ID" value="GMN66915.1"/>
    <property type="molecule type" value="Genomic_DNA"/>
</dbReference>
<protein>
    <submittedName>
        <fullName evidence="2">Uncharacterized protein</fullName>
    </submittedName>
</protein>
<evidence type="ECO:0000313" key="3">
    <source>
        <dbReference type="EMBL" id="GMN66936.1"/>
    </source>
</evidence>
<organism evidence="2 5">
    <name type="scientific">Ficus carica</name>
    <name type="common">Common fig</name>
    <dbReference type="NCBI Taxonomy" id="3494"/>
    <lineage>
        <taxon>Eukaryota</taxon>
        <taxon>Viridiplantae</taxon>
        <taxon>Streptophyta</taxon>
        <taxon>Embryophyta</taxon>
        <taxon>Tracheophyta</taxon>
        <taxon>Spermatophyta</taxon>
        <taxon>Magnoliopsida</taxon>
        <taxon>eudicotyledons</taxon>
        <taxon>Gunneridae</taxon>
        <taxon>Pentapetalae</taxon>
        <taxon>rosids</taxon>
        <taxon>fabids</taxon>
        <taxon>Rosales</taxon>
        <taxon>Moraceae</taxon>
        <taxon>Ficeae</taxon>
        <taxon>Ficus</taxon>
    </lineage>
</organism>
<keyword evidence="5" id="KW-1185">Reference proteome</keyword>
<proteinExistence type="predicted"/>
<dbReference type="Gramene" id="FCD_00027191-RA">
    <property type="protein sequence ID" value="FCD_00027191-RA:cds"/>
    <property type="gene ID" value="FCD_00027191"/>
</dbReference>
<dbReference type="EMBL" id="BTGU01000383">
    <property type="protein sequence ID" value="GMN66936.1"/>
    <property type="molecule type" value="Genomic_DNA"/>
</dbReference>
<dbReference type="EMBL" id="BTGU01000382">
    <property type="protein sequence ID" value="GMN66927.1"/>
    <property type="molecule type" value="Genomic_DNA"/>
</dbReference>
<comment type="caution">
    <text evidence="2">The sequence shown here is derived from an EMBL/GenBank/DDBJ whole genome shotgun (WGS) entry which is preliminary data.</text>
</comment>
<evidence type="ECO:0000313" key="5">
    <source>
        <dbReference type="Proteomes" id="UP001187192"/>
    </source>
</evidence>
<accession>A0AA88E2J5</accession>
<evidence type="ECO:0000313" key="1">
    <source>
        <dbReference type="EMBL" id="GMN66915.1"/>
    </source>
</evidence>
<name>A0AA88E2J5_FICCA</name>
<gene>
    <name evidence="1" type="ORF">TIFTF001_035983</name>
    <name evidence="2" type="ORF">TIFTF001_035991</name>
    <name evidence="3" type="ORF">TIFTF001_036004</name>
    <name evidence="4" type="ORF">TIFTF001_036012</name>
</gene>
<reference evidence="2" key="1">
    <citation type="submission" date="2023-07" db="EMBL/GenBank/DDBJ databases">
        <title>draft genome sequence of fig (Ficus carica).</title>
        <authorList>
            <person name="Takahashi T."/>
            <person name="Nishimura K."/>
        </authorList>
    </citation>
    <scope>NUCLEOTIDE SEQUENCE</scope>
</reference>